<accession>A0A9Q0S642</accession>
<dbReference type="AlphaFoldDB" id="A0A9Q0S642"/>
<reference evidence="1" key="1">
    <citation type="submission" date="2022-07" db="EMBL/GenBank/DDBJ databases">
        <authorList>
            <person name="Trinca V."/>
            <person name="Uliana J.V.C."/>
            <person name="Torres T.T."/>
            <person name="Ward R.J."/>
            <person name="Monesi N."/>
        </authorList>
    </citation>
    <scope>NUCLEOTIDE SEQUENCE</scope>
    <source>
        <strain evidence="1">HSMRA1968</strain>
        <tissue evidence="1">Whole embryos</tissue>
    </source>
</reference>
<dbReference type="Proteomes" id="UP001151699">
    <property type="component" value="Chromosome A"/>
</dbReference>
<dbReference type="SUPFAM" id="SSF140376">
    <property type="entry name" value="ChaB-like"/>
    <property type="match status" value="1"/>
</dbReference>
<sequence length="75" mass="8895">MPYLVNDDLPESVKKHLPSHAQDIYREAFNHAYEQYADPSKRRTADSREVIAHKVAWSAVEHQYHKDQNGYWVKK</sequence>
<dbReference type="InterPro" id="IPR009317">
    <property type="entry name" value="ChaB"/>
</dbReference>
<comment type="caution">
    <text evidence="1">The sequence shown here is derived from an EMBL/GenBank/DDBJ whole genome shotgun (WGS) entry which is preliminary data.</text>
</comment>
<dbReference type="InterPro" id="IPR037205">
    <property type="entry name" value="ChaB_sf"/>
</dbReference>
<evidence type="ECO:0000313" key="2">
    <source>
        <dbReference type="Proteomes" id="UP001151699"/>
    </source>
</evidence>
<gene>
    <name evidence="1" type="primary">chaB</name>
    <name evidence="1" type="ORF">Bhyg_00125</name>
</gene>
<dbReference type="Pfam" id="PF06150">
    <property type="entry name" value="ChaB"/>
    <property type="match status" value="1"/>
</dbReference>
<dbReference type="OrthoDB" id="9974329at2759"/>
<keyword evidence="2" id="KW-1185">Reference proteome</keyword>
<dbReference type="EMBL" id="WJQU01000001">
    <property type="protein sequence ID" value="KAJ6644930.1"/>
    <property type="molecule type" value="Genomic_DNA"/>
</dbReference>
<name>A0A9Q0S642_9DIPT</name>
<protein>
    <submittedName>
        <fullName evidence="1">Cation transport regulator ChaB</fullName>
    </submittedName>
</protein>
<proteinExistence type="predicted"/>
<evidence type="ECO:0000313" key="1">
    <source>
        <dbReference type="EMBL" id="KAJ6644930.1"/>
    </source>
</evidence>
<organism evidence="1 2">
    <name type="scientific">Pseudolycoriella hygida</name>
    <dbReference type="NCBI Taxonomy" id="35572"/>
    <lineage>
        <taxon>Eukaryota</taxon>
        <taxon>Metazoa</taxon>
        <taxon>Ecdysozoa</taxon>
        <taxon>Arthropoda</taxon>
        <taxon>Hexapoda</taxon>
        <taxon>Insecta</taxon>
        <taxon>Pterygota</taxon>
        <taxon>Neoptera</taxon>
        <taxon>Endopterygota</taxon>
        <taxon>Diptera</taxon>
        <taxon>Nematocera</taxon>
        <taxon>Sciaroidea</taxon>
        <taxon>Sciaridae</taxon>
        <taxon>Pseudolycoriella</taxon>
    </lineage>
</organism>
<dbReference type="Gene3D" id="1.10.1740.70">
    <property type="entry name" value="ChaB"/>
    <property type="match status" value="1"/>
</dbReference>